<dbReference type="AlphaFoldDB" id="A0A2K3YUU8"/>
<dbReference type="GO" id="GO:0003723">
    <property type="term" value="F:RNA binding"/>
    <property type="evidence" value="ECO:0007669"/>
    <property type="project" value="InterPro"/>
</dbReference>
<evidence type="ECO:0000313" key="4">
    <source>
        <dbReference type="Proteomes" id="UP000242752"/>
    </source>
</evidence>
<dbReference type="GO" id="GO:0004540">
    <property type="term" value="F:RNA nuclease activity"/>
    <property type="evidence" value="ECO:0007669"/>
    <property type="project" value="InterPro"/>
</dbReference>
<keyword evidence="2" id="KW-0378">Hydrolase</keyword>
<comment type="caution">
    <text evidence="3">The sequence shown here is derived from an EMBL/GenBank/DDBJ whole genome shotgun (WGS) entry which is preliminary data.</text>
</comment>
<dbReference type="OrthoDB" id="5326845at2"/>
<accession>A0A2K3YUU8</accession>
<keyword evidence="1" id="KW-0540">Nuclease</keyword>
<evidence type="ECO:0000313" key="3">
    <source>
        <dbReference type="EMBL" id="PNZ29389.1"/>
    </source>
</evidence>
<organism evidence="3 4">
    <name type="scientific">Staphylococcus rostri</name>
    <dbReference type="NCBI Taxonomy" id="522262"/>
    <lineage>
        <taxon>Bacteria</taxon>
        <taxon>Bacillati</taxon>
        <taxon>Bacillota</taxon>
        <taxon>Bacilli</taxon>
        <taxon>Bacillales</taxon>
        <taxon>Staphylococcaceae</taxon>
        <taxon>Staphylococcus</taxon>
    </lineage>
</organism>
<dbReference type="GO" id="GO:0016787">
    <property type="term" value="F:hydrolase activity"/>
    <property type="evidence" value="ECO:0007669"/>
    <property type="project" value="UniProtKB-KW"/>
</dbReference>
<name>A0A2K3YUU8_9STAP</name>
<dbReference type="Proteomes" id="UP000242752">
    <property type="component" value="Unassembled WGS sequence"/>
</dbReference>
<reference evidence="3 4" key="1">
    <citation type="submission" date="2017-08" db="EMBL/GenBank/DDBJ databases">
        <title>Draft genome sequences of 64 type strains of genus Staph aureus.</title>
        <authorList>
            <person name="Cole K."/>
            <person name="Golubchik T."/>
            <person name="Russell J."/>
            <person name="Foster D."/>
            <person name="Llewelyn M."/>
            <person name="Wilson D."/>
            <person name="Crook D."/>
            <person name="Paul J."/>
        </authorList>
    </citation>
    <scope>NUCLEOTIDE SEQUENCE [LARGE SCALE GENOMIC DNA]</scope>
    <source>
        <strain evidence="3 4">DSM 21968</strain>
    </source>
</reference>
<dbReference type="InterPro" id="IPR016191">
    <property type="entry name" value="Ribonuclease/ribotoxin"/>
</dbReference>
<dbReference type="Gene3D" id="3.10.450.30">
    <property type="entry name" value="Microbial ribonucleases"/>
    <property type="match status" value="1"/>
</dbReference>
<sequence length="42" mass="5414">MMPDYKSKRNRGRERFVVHHGKRGKRKVYYTPDHYKRFYRIR</sequence>
<proteinExistence type="predicted"/>
<gene>
    <name evidence="3" type="ORF">CD122_02565</name>
</gene>
<evidence type="ECO:0000256" key="2">
    <source>
        <dbReference type="ARBA" id="ARBA00022801"/>
    </source>
</evidence>
<protein>
    <submittedName>
        <fullName evidence="3">Uncharacterized protein</fullName>
    </submittedName>
</protein>
<keyword evidence="4" id="KW-1185">Reference proteome</keyword>
<dbReference type="SUPFAM" id="SSF53933">
    <property type="entry name" value="Microbial ribonucleases"/>
    <property type="match status" value="1"/>
</dbReference>
<evidence type="ECO:0000256" key="1">
    <source>
        <dbReference type="ARBA" id="ARBA00022722"/>
    </source>
</evidence>
<dbReference type="EMBL" id="PPRF01000016">
    <property type="protein sequence ID" value="PNZ29389.1"/>
    <property type="molecule type" value="Genomic_DNA"/>
</dbReference>